<comment type="caution">
    <text evidence="1">The sequence shown here is derived from an EMBL/GenBank/DDBJ whole genome shotgun (WGS) entry which is preliminary data.</text>
</comment>
<dbReference type="EMBL" id="CM047749">
    <property type="protein sequence ID" value="KAJ0010780.1"/>
    <property type="molecule type" value="Genomic_DNA"/>
</dbReference>
<evidence type="ECO:0000313" key="2">
    <source>
        <dbReference type="Proteomes" id="UP001163603"/>
    </source>
</evidence>
<reference evidence="2" key="1">
    <citation type="journal article" date="2023" name="G3 (Bethesda)">
        <title>Genome assembly and association tests identify interacting loci associated with vigor, precocity, and sex in interspecific pistachio rootstocks.</title>
        <authorList>
            <person name="Palmer W."/>
            <person name="Jacygrad E."/>
            <person name="Sagayaradj S."/>
            <person name="Cavanaugh K."/>
            <person name="Han R."/>
            <person name="Bertier L."/>
            <person name="Beede B."/>
            <person name="Kafkas S."/>
            <person name="Golino D."/>
            <person name="Preece J."/>
            <person name="Michelmore R."/>
        </authorList>
    </citation>
    <scope>NUCLEOTIDE SEQUENCE [LARGE SCALE GENOMIC DNA]</scope>
</reference>
<sequence>MELKEHGELFLDHLPEVYHFDCLMSLIGMPYLEPHHIILRKGLVAGIEYPLLAEHMSKYMARTLLSHLFFTVTVWSTNVMMLNFVEMLSSAALLSNFSSLNPTKFMHITVSFLLLVMKLRLSGRIVF</sequence>
<dbReference type="Proteomes" id="UP001163603">
    <property type="component" value="Chromosome 14"/>
</dbReference>
<proteinExistence type="predicted"/>
<gene>
    <name evidence="1" type="ORF">Pint_33836</name>
</gene>
<protein>
    <submittedName>
        <fullName evidence="1">Uncharacterized protein</fullName>
    </submittedName>
</protein>
<evidence type="ECO:0000313" key="1">
    <source>
        <dbReference type="EMBL" id="KAJ0010780.1"/>
    </source>
</evidence>
<organism evidence="1 2">
    <name type="scientific">Pistacia integerrima</name>
    <dbReference type="NCBI Taxonomy" id="434235"/>
    <lineage>
        <taxon>Eukaryota</taxon>
        <taxon>Viridiplantae</taxon>
        <taxon>Streptophyta</taxon>
        <taxon>Embryophyta</taxon>
        <taxon>Tracheophyta</taxon>
        <taxon>Spermatophyta</taxon>
        <taxon>Magnoliopsida</taxon>
        <taxon>eudicotyledons</taxon>
        <taxon>Gunneridae</taxon>
        <taxon>Pentapetalae</taxon>
        <taxon>rosids</taxon>
        <taxon>malvids</taxon>
        <taxon>Sapindales</taxon>
        <taxon>Anacardiaceae</taxon>
        <taxon>Pistacia</taxon>
    </lineage>
</organism>
<accession>A0ACC0X636</accession>
<name>A0ACC0X636_9ROSI</name>
<keyword evidence="2" id="KW-1185">Reference proteome</keyword>